<protein>
    <submittedName>
        <fullName evidence="2">Uncharacterized protein</fullName>
    </submittedName>
</protein>
<gene>
    <name evidence="2" type="ORF">WICPIJ_007216</name>
</gene>
<dbReference type="AlphaFoldDB" id="A0A9P8Q089"/>
<name>A0A9P8Q089_WICPI</name>
<feature type="compositionally biased region" description="Low complexity" evidence="1">
    <location>
        <begin position="58"/>
        <end position="70"/>
    </location>
</feature>
<feature type="region of interest" description="Disordered" evidence="1">
    <location>
        <begin position="37"/>
        <end position="152"/>
    </location>
</feature>
<evidence type="ECO:0000256" key="1">
    <source>
        <dbReference type="SAM" id="MobiDB-lite"/>
    </source>
</evidence>
<dbReference type="EMBL" id="JAEUBG010004206">
    <property type="protein sequence ID" value="KAH3681778.1"/>
    <property type="molecule type" value="Genomic_DNA"/>
</dbReference>
<evidence type="ECO:0000313" key="2">
    <source>
        <dbReference type="EMBL" id="KAH3681778.1"/>
    </source>
</evidence>
<feature type="compositionally biased region" description="Low complexity" evidence="1">
    <location>
        <begin position="82"/>
        <end position="100"/>
    </location>
</feature>
<dbReference type="Proteomes" id="UP000774326">
    <property type="component" value="Unassembled WGS sequence"/>
</dbReference>
<accession>A0A9P8Q089</accession>
<reference evidence="2" key="2">
    <citation type="submission" date="2021-01" db="EMBL/GenBank/DDBJ databases">
        <authorList>
            <person name="Schikora-Tamarit M.A."/>
        </authorList>
    </citation>
    <scope>NUCLEOTIDE SEQUENCE</scope>
    <source>
        <strain evidence="2">CBS2887</strain>
    </source>
</reference>
<dbReference type="OrthoDB" id="3980909at2759"/>
<evidence type="ECO:0000313" key="3">
    <source>
        <dbReference type="Proteomes" id="UP000774326"/>
    </source>
</evidence>
<organism evidence="2 3">
    <name type="scientific">Wickerhamomyces pijperi</name>
    <name type="common">Yeast</name>
    <name type="synonym">Pichia pijperi</name>
    <dbReference type="NCBI Taxonomy" id="599730"/>
    <lineage>
        <taxon>Eukaryota</taxon>
        <taxon>Fungi</taxon>
        <taxon>Dikarya</taxon>
        <taxon>Ascomycota</taxon>
        <taxon>Saccharomycotina</taxon>
        <taxon>Saccharomycetes</taxon>
        <taxon>Phaffomycetales</taxon>
        <taxon>Wickerhamomycetaceae</taxon>
        <taxon>Wickerhamomyces</taxon>
    </lineage>
</organism>
<keyword evidence="3" id="KW-1185">Reference proteome</keyword>
<sequence length="355" mass="39477">MVSSSNTRKSTRTRVLTSKAKQYQIDSKPVLRSISVIDEDENAYNGLTFKKRRMNPISEQSAEQPQQQQPEPKEQQQEEESSSAVKSATAAKSFQYNSNIDNDDEDNESAASDDEESVLVQMSSVTKFESDGSEISSQSDEDFDDDEDLFNSDEDNEYYSAISDYENDTKPKFNDVTLITRSKFLTSVDFFKNKNQSVPNCELKSLEENFQKIIDEHKSSTPVQSTPTTPISTAFPTFTSSDSLSIDDFVDYSDHLIDDSEPSSPCSSSSAADASTSKSSRFLQYRHDEKHNLAFPDVSTFPIRFDPTATAGKSNGSKGGFRGKKIRALNRRAILSGKASEMVGTGISNFGEFTF</sequence>
<feature type="compositionally biased region" description="Acidic residues" evidence="1">
    <location>
        <begin position="101"/>
        <end position="117"/>
    </location>
</feature>
<reference evidence="2" key="1">
    <citation type="journal article" date="2021" name="Open Biol.">
        <title>Shared evolutionary footprints suggest mitochondrial oxidative damage underlies multiple complex I losses in fungi.</title>
        <authorList>
            <person name="Schikora-Tamarit M.A."/>
            <person name="Marcet-Houben M."/>
            <person name="Nosek J."/>
            <person name="Gabaldon T."/>
        </authorList>
    </citation>
    <scope>NUCLEOTIDE SEQUENCE</scope>
    <source>
        <strain evidence="2">CBS2887</strain>
    </source>
</reference>
<proteinExistence type="predicted"/>
<feature type="compositionally biased region" description="Acidic residues" evidence="1">
    <location>
        <begin position="139"/>
        <end position="152"/>
    </location>
</feature>
<comment type="caution">
    <text evidence="2">The sequence shown here is derived from an EMBL/GenBank/DDBJ whole genome shotgun (WGS) entry which is preliminary data.</text>
</comment>